<organism evidence="1 2">
    <name type="scientific">Streptomyces javensis</name>
    <dbReference type="NCBI Taxonomy" id="114698"/>
    <lineage>
        <taxon>Bacteria</taxon>
        <taxon>Bacillati</taxon>
        <taxon>Actinomycetota</taxon>
        <taxon>Actinomycetes</taxon>
        <taxon>Kitasatosporales</taxon>
        <taxon>Streptomycetaceae</taxon>
        <taxon>Streptomyces</taxon>
        <taxon>Streptomyces violaceusniger group</taxon>
    </lineage>
</organism>
<dbReference type="Proteomes" id="UP000638849">
    <property type="component" value="Unassembled WGS sequence"/>
</dbReference>
<dbReference type="InterPro" id="IPR016181">
    <property type="entry name" value="Acyl_CoA_acyltransferase"/>
</dbReference>
<accession>A0ABS0R3Y0</accession>
<dbReference type="EMBL" id="JAEEAQ010000001">
    <property type="protein sequence ID" value="MBI0311452.1"/>
    <property type="molecule type" value="Genomic_DNA"/>
</dbReference>
<comment type="caution">
    <text evidence="1">The sequence shown here is derived from an EMBL/GenBank/DDBJ whole genome shotgun (WGS) entry which is preliminary data.</text>
</comment>
<evidence type="ECO:0000313" key="2">
    <source>
        <dbReference type="Proteomes" id="UP000638849"/>
    </source>
</evidence>
<evidence type="ECO:0000313" key="1">
    <source>
        <dbReference type="EMBL" id="MBI0311452.1"/>
    </source>
</evidence>
<dbReference type="SUPFAM" id="SSF55729">
    <property type="entry name" value="Acyl-CoA N-acyltransferases (Nat)"/>
    <property type="match status" value="1"/>
</dbReference>
<keyword evidence="2" id="KW-1185">Reference proteome</keyword>
<reference evidence="1 2" key="1">
    <citation type="submission" date="2020-12" db="EMBL/GenBank/DDBJ databases">
        <authorList>
            <person name="Kusuma A.B."/>
            <person name="Nouioui I."/>
            <person name="Goodfellow M."/>
        </authorList>
    </citation>
    <scope>NUCLEOTIDE SEQUENCE [LARGE SCALE GENOMIC DNA]</scope>
    <source>
        <strain evidence="1 2">DSM 41764</strain>
    </source>
</reference>
<dbReference type="Gene3D" id="3.40.630.30">
    <property type="match status" value="1"/>
</dbReference>
<sequence length="373" mass="41939">MLNAARLRLRYQWVSGTDRRVVAAHAWLAARVRPWVAVTSTARPDTPTIAYAGVPDGVVKIHQLLEQRREALGCGTTDRTAERVDRAAVLRGLLPRPADLVAVGCSAAQAAALPTRSALVLPFRLHLLAYLGGGLDQWLGTVSESERRWVRSARRRARWGLEIAADSASFEHFYHRMYLPTMRGRHGDRARCEPVDLAREALFGHGVLAFLTREGERVAGSLGRWDARRGRLTLRLFGVLDGSDEHYRDGSSRVLDFLLLEWAHGFGARTVDFGGIEPFLSQGIFQRKRKLASRAVLGPTHLGAHRLWWHARHDTPAVRDFLVANPVVEIVGRDRLRAVYFHDETRPPRLDLARTHEGIDEVRSLALDEFFAR</sequence>
<evidence type="ECO:0008006" key="3">
    <source>
        <dbReference type="Google" id="ProtNLM"/>
    </source>
</evidence>
<gene>
    <name evidence="1" type="ORF">JBF12_00035</name>
</gene>
<dbReference type="RefSeq" id="WP_198274745.1">
    <property type="nucleotide sequence ID" value="NZ_BAAAIF010000026.1"/>
</dbReference>
<protein>
    <recommendedName>
        <fullName evidence="3">BioF2-like acetyltransferase domain-containing protein</fullName>
    </recommendedName>
</protein>
<proteinExistence type="predicted"/>
<name>A0ABS0R3Y0_9ACTN</name>